<dbReference type="InterPro" id="IPR012495">
    <property type="entry name" value="TadE-like_dom"/>
</dbReference>
<organism evidence="3 4">
    <name type="scientific">Aureimonas jatrophae</name>
    <dbReference type="NCBI Taxonomy" id="1166073"/>
    <lineage>
        <taxon>Bacteria</taxon>
        <taxon>Pseudomonadati</taxon>
        <taxon>Pseudomonadota</taxon>
        <taxon>Alphaproteobacteria</taxon>
        <taxon>Hyphomicrobiales</taxon>
        <taxon>Aurantimonadaceae</taxon>
        <taxon>Aureimonas</taxon>
    </lineage>
</organism>
<dbReference type="EMBL" id="FNIT01000007">
    <property type="protein sequence ID" value="SDO49759.1"/>
    <property type="molecule type" value="Genomic_DNA"/>
</dbReference>
<evidence type="ECO:0000259" key="2">
    <source>
        <dbReference type="Pfam" id="PF07811"/>
    </source>
</evidence>
<accession>A0A1H0K1N6</accession>
<evidence type="ECO:0000313" key="4">
    <source>
        <dbReference type="Proteomes" id="UP000198793"/>
    </source>
</evidence>
<dbReference type="STRING" id="1166073.SAMN05192530_10749"/>
<sequence>MLSARRLARAARRFGPDRRAVAAVEFALILPVMLVFYLGTAELTQFLNANAKVAATADTVGNLVTRMKTIDGTSMGNVFAISSAVMNPFAIGSLSLKVTAVRVDARGRGTVHWSRVRGAATADTAGAPFTVPADLAAVTDSYFVASTATYAYRPVIGYGGIVGPVTLEKTAIYRPRKSSEVTPQ</sequence>
<keyword evidence="4" id="KW-1185">Reference proteome</keyword>
<evidence type="ECO:0000313" key="3">
    <source>
        <dbReference type="EMBL" id="SDO49759.1"/>
    </source>
</evidence>
<feature type="domain" description="TadE-like" evidence="2">
    <location>
        <begin position="21"/>
        <end position="58"/>
    </location>
</feature>
<keyword evidence="1" id="KW-1133">Transmembrane helix</keyword>
<keyword evidence="1" id="KW-0472">Membrane</keyword>
<dbReference type="RefSeq" id="WP_090674971.1">
    <property type="nucleotide sequence ID" value="NZ_FNIT01000007.1"/>
</dbReference>
<dbReference type="OrthoDB" id="7355117at2"/>
<dbReference type="Pfam" id="PF07811">
    <property type="entry name" value="TadE"/>
    <property type="match status" value="1"/>
</dbReference>
<proteinExistence type="predicted"/>
<protein>
    <submittedName>
        <fullName evidence="3">TadE-like protein</fullName>
    </submittedName>
</protein>
<name>A0A1H0K1N6_9HYPH</name>
<dbReference type="AlphaFoldDB" id="A0A1H0K1N6"/>
<feature type="transmembrane region" description="Helical" evidence="1">
    <location>
        <begin position="20"/>
        <end position="39"/>
    </location>
</feature>
<keyword evidence="1" id="KW-0812">Transmembrane</keyword>
<dbReference type="Proteomes" id="UP000198793">
    <property type="component" value="Unassembled WGS sequence"/>
</dbReference>
<reference evidence="3 4" key="1">
    <citation type="submission" date="2016-10" db="EMBL/GenBank/DDBJ databases">
        <authorList>
            <person name="de Groot N.N."/>
        </authorList>
    </citation>
    <scope>NUCLEOTIDE SEQUENCE [LARGE SCALE GENOMIC DNA]</scope>
    <source>
        <strain evidence="4">L7-484,KACC 16230,DSM 25025</strain>
    </source>
</reference>
<gene>
    <name evidence="3" type="ORF">SAMN05192530_10749</name>
</gene>
<evidence type="ECO:0000256" key="1">
    <source>
        <dbReference type="SAM" id="Phobius"/>
    </source>
</evidence>